<feature type="repeat" description="ANK" evidence="3">
    <location>
        <begin position="916"/>
        <end position="948"/>
    </location>
</feature>
<comment type="caution">
    <text evidence="4">The sequence shown here is derived from an EMBL/GenBank/DDBJ whole genome shotgun (WGS) entry which is preliminary data.</text>
</comment>
<sequence>MNPLDQESFQILNKARELNICHNRLWAAVGKNLAHIWPDPSLIERPNSRGGYNDHTKCTIKGCVYSDRNFTGVRQRHECGGSHCLRLKALFSRSELERAVLREGCTAWDLSGVHLLKQPLQYMAISHVWSDGTGTGAWEDGSVNQCLYEFFVDIAHQLECHGIWWDTLCIPSGKAARNQATKSIQAAYENARVTLVHDLFLRNWQWNPETACFAILMSPWFSRGWTALELLKSRKVMVIFKGKKGPVLKDLDEEILAQDDEPDGPRKEASLIIRRLRRSVSTLDDLLRVLKPRHTSWGDDMSNIAALLIDSEKKENKQETFKNVLRTIGMISPGHLFHNAITFDDSFTWCPVDLLNDMHLTNSDCSLEVLNNGDIRGKWLIVPFSAKFERVLMLDQLHDMIRVKTRNALRSPQQCRLLADCSEASVNRVLLVREITKDQFEYIAAIALSQKLEAGSSRFRMNPNVTIISGPNAKGIPIGSKQTANITTSQDETLHSAIWKGDYNLFQRLLESHSIESWDELGRRPLHLAAERGHQRMVNDLLHRGADSAAKCHADRTALHEAAWSGSATTVKLLRSGENVELKDSVGDTALHIASRMGYAHVVKYLITRHTVNDRNKNGLTPLHFAAMYGHTEVADLLKDAELEAKVRYFGWTPLHCACDYGDEDMVRSLISRGADVNAEDDIVRWRPLHFASMNGHKLIVGLLLAEGADAAPRDTHGWTPWGFARINEQKELLDLLPPDDAWSFPDESNWTSLHCKAINKQPGFTQGLARYDDSFDRWMYLENIRLRKGPLKFAAKANLEVAVQQFLRARNTGEEEKKKLLHWAVEHRCRALVRTLIDSGIDMETTNQYGETPLHCASASGDHVIVQLLLEAGAKKGALDSARAMPLHSAVFNARTRAMGLLINAGAPKEATDENGHTPLHAAVLSGSLRAVRLLVEAGVNKEAKDREYLTPLFLAIKAKKAHIARLLIEEGANKDTCMSPDGTTPLCWAVEQGNEKLVQYLTHAGADKEISNRKMTPLLIATSLGHEAIVQFLIEEGAKIEACDRDGRTSLLIAAKSGNEPIVKALVLAGAYKETKSPRETKTPDGATTLIHDTVPGLLRYCEQWKFSPEMFKPRNTPYDLEVDPSDDPRLNRIGGLTPLHWAIINGHESIVRFLLQSGARIEARDIYCMTPLLWAVSKENERLVRLLIENGADIEAVSWNQRSPLHWAMFCGNRSIVRLLVEKGAKRAYHDEYERLPWSTKSYKSLQTSDVKELRQLCKPRLRFRKFLRSRGFFC</sequence>
<accession>A0A9W9QUB9</accession>
<keyword evidence="2 3" id="KW-0040">ANK repeat</keyword>
<organism evidence="4 5">
    <name type="scientific">Penicillium brevicompactum</name>
    <dbReference type="NCBI Taxonomy" id="5074"/>
    <lineage>
        <taxon>Eukaryota</taxon>
        <taxon>Fungi</taxon>
        <taxon>Dikarya</taxon>
        <taxon>Ascomycota</taxon>
        <taxon>Pezizomycotina</taxon>
        <taxon>Eurotiomycetes</taxon>
        <taxon>Eurotiomycetidae</taxon>
        <taxon>Eurotiales</taxon>
        <taxon>Aspergillaceae</taxon>
        <taxon>Penicillium</taxon>
    </lineage>
</organism>
<dbReference type="Pfam" id="PF12796">
    <property type="entry name" value="Ank_2"/>
    <property type="match status" value="5"/>
</dbReference>
<dbReference type="SMART" id="SM00248">
    <property type="entry name" value="ANK"/>
    <property type="match status" value="18"/>
</dbReference>
<feature type="repeat" description="ANK" evidence="3">
    <location>
        <begin position="1137"/>
        <end position="1169"/>
    </location>
</feature>
<feature type="repeat" description="ANK" evidence="3">
    <location>
        <begin position="1203"/>
        <end position="1235"/>
    </location>
</feature>
<feature type="repeat" description="ANK" evidence="3">
    <location>
        <begin position="983"/>
        <end position="1015"/>
    </location>
</feature>
<dbReference type="InterPro" id="IPR036770">
    <property type="entry name" value="Ankyrin_rpt-contain_sf"/>
</dbReference>
<evidence type="ECO:0000256" key="1">
    <source>
        <dbReference type="ARBA" id="ARBA00022737"/>
    </source>
</evidence>
<dbReference type="Pfam" id="PF13637">
    <property type="entry name" value="Ank_4"/>
    <property type="match status" value="2"/>
</dbReference>
<dbReference type="Proteomes" id="UP001147695">
    <property type="component" value="Unassembled WGS sequence"/>
</dbReference>
<evidence type="ECO:0000313" key="5">
    <source>
        <dbReference type="Proteomes" id="UP001147695"/>
    </source>
</evidence>
<evidence type="ECO:0000256" key="2">
    <source>
        <dbReference type="ARBA" id="ARBA00023043"/>
    </source>
</evidence>
<dbReference type="PROSITE" id="PS50088">
    <property type="entry name" value="ANK_REPEAT"/>
    <property type="match status" value="13"/>
</dbReference>
<dbReference type="PANTHER" id="PTHR24198">
    <property type="entry name" value="ANKYRIN REPEAT AND PROTEIN KINASE DOMAIN-CONTAINING PROTEIN"/>
    <property type="match status" value="1"/>
</dbReference>
<reference evidence="4" key="1">
    <citation type="submission" date="2022-12" db="EMBL/GenBank/DDBJ databases">
        <authorList>
            <person name="Petersen C."/>
        </authorList>
    </citation>
    <scope>NUCLEOTIDE SEQUENCE</scope>
    <source>
        <strain evidence="4">IBT 35673</strain>
    </source>
</reference>
<dbReference type="PRINTS" id="PR01415">
    <property type="entry name" value="ANKYRIN"/>
</dbReference>
<dbReference type="InterPro" id="IPR002110">
    <property type="entry name" value="Ankyrin_rpt"/>
</dbReference>
<evidence type="ECO:0000313" key="4">
    <source>
        <dbReference type="EMBL" id="KAJ5345860.1"/>
    </source>
</evidence>
<dbReference type="Gene3D" id="1.25.40.20">
    <property type="entry name" value="Ankyrin repeat-containing domain"/>
    <property type="match status" value="5"/>
</dbReference>
<keyword evidence="1" id="KW-0677">Repeat</keyword>
<protein>
    <submittedName>
        <fullName evidence="4">Ankyrin repeats (3 copies) domain-containing protein</fullName>
    </submittedName>
</protein>
<dbReference type="SUPFAM" id="SSF48403">
    <property type="entry name" value="Ankyrin repeat"/>
    <property type="match status" value="3"/>
</dbReference>
<feature type="repeat" description="ANK" evidence="3">
    <location>
        <begin position="521"/>
        <end position="553"/>
    </location>
</feature>
<dbReference type="PROSITE" id="PS50297">
    <property type="entry name" value="ANK_REP_REGION"/>
    <property type="match status" value="13"/>
</dbReference>
<dbReference type="EMBL" id="JAPZBQ010000002">
    <property type="protein sequence ID" value="KAJ5345860.1"/>
    <property type="molecule type" value="Genomic_DNA"/>
</dbReference>
<feature type="repeat" description="ANK" evidence="3">
    <location>
        <begin position="1015"/>
        <end position="1047"/>
    </location>
</feature>
<feature type="repeat" description="ANK" evidence="3">
    <location>
        <begin position="586"/>
        <end position="607"/>
    </location>
</feature>
<dbReference type="Pfam" id="PF00023">
    <property type="entry name" value="Ank"/>
    <property type="match status" value="2"/>
</dbReference>
<feature type="repeat" description="ANK" evidence="3">
    <location>
        <begin position="688"/>
        <end position="716"/>
    </location>
</feature>
<reference evidence="4" key="2">
    <citation type="journal article" date="2023" name="IMA Fungus">
        <title>Comparative genomic study of the Penicillium genus elucidates a diverse pangenome and 15 lateral gene transfer events.</title>
        <authorList>
            <person name="Petersen C."/>
            <person name="Sorensen T."/>
            <person name="Nielsen M.R."/>
            <person name="Sondergaard T.E."/>
            <person name="Sorensen J.L."/>
            <person name="Fitzpatrick D.A."/>
            <person name="Frisvad J.C."/>
            <person name="Nielsen K.L."/>
        </authorList>
    </citation>
    <scope>NUCLEOTIDE SEQUENCE</scope>
    <source>
        <strain evidence="4">IBT 35673</strain>
    </source>
</reference>
<feature type="repeat" description="ANK" evidence="3">
    <location>
        <begin position="1048"/>
        <end position="1080"/>
    </location>
</feature>
<feature type="repeat" description="ANK" evidence="3">
    <location>
        <begin position="1170"/>
        <end position="1202"/>
    </location>
</feature>
<feature type="repeat" description="ANK" evidence="3">
    <location>
        <begin position="618"/>
        <end position="638"/>
    </location>
</feature>
<proteinExistence type="predicted"/>
<gene>
    <name evidence="4" type="ORF">N7452_003864</name>
</gene>
<name>A0A9W9QUB9_PENBR</name>
<dbReference type="AlphaFoldDB" id="A0A9W9QUB9"/>
<feature type="repeat" description="ANK" evidence="3">
    <location>
        <begin position="850"/>
        <end position="882"/>
    </location>
</feature>
<evidence type="ECO:0000256" key="3">
    <source>
        <dbReference type="PROSITE-ProRule" id="PRU00023"/>
    </source>
</evidence>
<feature type="repeat" description="ANK" evidence="3">
    <location>
        <begin position="650"/>
        <end position="682"/>
    </location>
</feature>
<dbReference type="PANTHER" id="PTHR24198:SF165">
    <property type="entry name" value="ANKYRIN REPEAT-CONTAINING PROTEIN-RELATED"/>
    <property type="match status" value="1"/>
</dbReference>